<evidence type="ECO:0000256" key="8">
    <source>
        <dbReference type="HAMAP-Rule" id="MF_00258"/>
    </source>
</evidence>
<dbReference type="PROSITE" id="PS00924">
    <property type="entry name" value="ASP_GLU_RACEMASE_2"/>
    <property type="match status" value="1"/>
</dbReference>
<dbReference type="EMBL" id="SOAZ01000004">
    <property type="protein sequence ID" value="TDT62352.1"/>
    <property type="molecule type" value="Genomic_DNA"/>
</dbReference>
<dbReference type="InterPro" id="IPR018187">
    <property type="entry name" value="Asp/Glu_racemase_AS_1"/>
</dbReference>
<comment type="function">
    <text evidence="8">Provides the (R)-glutamate required for cell wall biosynthesis.</text>
</comment>
<dbReference type="FunFam" id="3.40.50.1860:FF:000002">
    <property type="entry name" value="Glutamate racemase"/>
    <property type="match status" value="1"/>
</dbReference>
<name>A0A4V3EV17_9CLOT</name>
<feature type="binding site" evidence="8">
    <location>
        <begin position="74"/>
        <end position="75"/>
    </location>
    <ligand>
        <name>substrate</name>
    </ligand>
</feature>
<evidence type="ECO:0000256" key="6">
    <source>
        <dbReference type="ARBA" id="ARBA00023316"/>
    </source>
</evidence>
<keyword evidence="3 8" id="KW-0133">Cell shape</keyword>
<keyword evidence="5 8" id="KW-0413">Isomerase</keyword>
<dbReference type="HAMAP" id="MF_00258">
    <property type="entry name" value="Glu_racemase"/>
    <property type="match status" value="1"/>
</dbReference>
<feature type="binding site" evidence="8">
    <location>
        <begin position="10"/>
        <end position="11"/>
    </location>
    <ligand>
        <name>substrate</name>
    </ligand>
</feature>
<dbReference type="GO" id="GO:0008881">
    <property type="term" value="F:glutamate racemase activity"/>
    <property type="evidence" value="ECO:0007669"/>
    <property type="project" value="UniProtKB-UniRule"/>
</dbReference>
<dbReference type="InterPro" id="IPR033134">
    <property type="entry name" value="Asp/Glu_racemase_AS_2"/>
</dbReference>
<evidence type="ECO:0000256" key="4">
    <source>
        <dbReference type="ARBA" id="ARBA00022984"/>
    </source>
</evidence>
<dbReference type="Gene3D" id="3.40.50.1860">
    <property type="match status" value="2"/>
</dbReference>
<dbReference type="SUPFAM" id="SSF53681">
    <property type="entry name" value="Aspartate/glutamate racemase"/>
    <property type="match status" value="2"/>
</dbReference>
<dbReference type="NCBIfam" id="TIGR00067">
    <property type="entry name" value="glut_race"/>
    <property type="match status" value="1"/>
</dbReference>
<dbReference type="InterPro" id="IPR004391">
    <property type="entry name" value="Glu_race"/>
</dbReference>
<dbReference type="Proteomes" id="UP000295325">
    <property type="component" value="Unassembled WGS sequence"/>
</dbReference>
<evidence type="ECO:0000256" key="5">
    <source>
        <dbReference type="ARBA" id="ARBA00023235"/>
    </source>
</evidence>
<feature type="binding site" evidence="8">
    <location>
        <begin position="42"/>
        <end position="43"/>
    </location>
    <ligand>
        <name>substrate</name>
    </ligand>
</feature>
<evidence type="ECO:0000256" key="1">
    <source>
        <dbReference type="ARBA" id="ARBA00001602"/>
    </source>
</evidence>
<feature type="binding site" evidence="8">
    <location>
        <begin position="185"/>
        <end position="186"/>
    </location>
    <ligand>
        <name>substrate</name>
    </ligand>
</feature>
<evidence type="ECO:0000313" key="10">
    <source>
        <dbReference type="Proteomes" id="UP000295325"/>
    </source>
</evidence>
<dbReference type="EC" id="5.1.1.3" evidence="2 8"/>
<feature type="active site" description="Proton donor/acceptor" evidence="8">
    <location>
        <position position="184"/>
    </location>
</feature>
<keyword evidence="4 8" id="KW-0573">Peptidoglycan synthesis</keyword>
<comment type="similarity">
    <text evidence="8">Belongs to the aspartate/glutamate racemases family.</text>
</comment>
<gene>
    <name evidence="8" type="primary">murI</name>
    <name evidence="9" type="ORF">EDD71_10476</name>
</gene>
<reference evidence="9 10" key="1">
    <citation type="submission" date="2019-03" db="EMBL/GenBank/DDBJ databases">
        <title>Genomic Encyclopedia of Type Strains, Phase IV (KMG-IV): sequencing the most valuable type-strain genomes for metagenomic binning, comparative biology and taxonomic classification.</title>
        <authorList>
            <person name="Goeker M."/>
        </authorList>
    </citation>
    <scope>NUCLEOTIDE SEQUENCE [LARGE SCALE GENOMIC DNA]</scope>
    <source>
        <strain evidence="9 10">DSM 24455</strain>
    </source>
</reference>
<dbReference type="GO" id="GO:0009252">
    <property type="term" value="P:peptidoglycan biosynthetic process"/>
    <property type="evidence" value="ECO:0007669"/>
    <property type="project" value="UniProtKB-UniRule"/>
</dbReference>
<evidence type="ECO:0000313" key="9">
    <source>
        <dbReference type="EMBL" id="TDT62352.1"/>
    </source>
</evidence>
<dbReference type="OrthoDB" id="9801055at2"/>
<proteinExistence type="inferred from homology"/>
<accession>A0A4V3EV17</accession>
<evidence type="ECO:0000256" key="3">
    <source>
        <dbReference type="ARBA" id="ARBA00022960"/>
    </source>
</evidence>
<dbReference type="UniPathway" id="UPA00219"/>
<sequence length="268" mass="29513">MDRRPIGVFDSGIGGLTVVKEIMKILPEEDIVYFGDTARVPYGSKSRDTIIKFAFQDSRFLLSKNVKAIVVACNTASAMSLGELQESIEVPVIGVIKPGAHAAVRASKTGRIGIIGTEGTIGSRAYENAIKKLYPEAEIIGHPCPLFVPLVEEGWAGTKVSYLVAEEYLKPLKDVDIDTLVMGCTHYPLLTRVVGDVMGQDVTLINPAEETALELKEILMEKGLQNDPENNPSYRYYVSDNPDKFSRVGSNFLNRDISNIQKVDIEKY</sequence>
<comment type="caution">
    <text evidence="9">The sequence shown here is derived from an EMBL/GenBank/DDBJ whole genome shotgun (WGS) entry which is preliminary data.</text>
</comment>
<comment type="pathway">
    <text evidence="8">Cell wall biogenesis; peptidoglycan biosynthesis.</text>
</comment>
<dbReference type="PROSITE" id="PS00923">
    <property type="entry name" value="ASP_GLU_RACEMASE_1"/>
    <property type="match status" value="1"/>
</dbReference>
<dbReference type="AlphaFoldDB" id="A0A4V3EV17"/>
<dbReference type="GO" id="GO:0071555">
    <property type="term" value="P:cell wall organization"/>
    <property type="evidence" value="ECO:0007669"/>
    <property type="project" value="UniProtKB-KW"/>
</dbReference>
<dbReference type="InterPro" id="IPR015942">
    <property type="entry name" value="Asp/Glu/hydantoin_racemase"/>
</dbReference>
<organism evidence="9 10">
    <name type="scientific">Fonticella tunisiensis</name>
    <dbReference type="NCBI Taxonomy" id="1096341"/>
    <lineage>
        <taxon>Bacteria</taxon>
        <taxon>Bacillati</taxon>
        <taxon>Bacillota</taxon>
        <taxon>Clostridia</taxon>
        <taxon>Eubacteriales</taxon>
        <taxon>Clostridiaceae</taxon>
        <taxon>Fonticella</taxon>
    </lineage>
</organism>
<feature type="active site" description="Proton donor/acceptor" evidence="8">
    <location>
        <position position="73"/>
    </location>
</feature>
<dbReference type="InterPro" id="IPR001920">
    <property type="entry name" value="Asp/Glu_race"/>
</dbReference>
<dbReference type="GO" id="GO:0008360">
    <property type="term" value="P:regulation of cell shape"/>
    <property type="evidence" value="ECO:0007669"/>
    <property type="project" value="UniProtKB-KW"/>
</dbReference>
<dbReference type="PANTHER" id="PTHR21198">
    <property type="entry name" value="GLUTAMATE RACEMASE"/>
    <property type="match status" value="1"/>
</dbReference>
<dbReference type="RefSeq" id="WP_133627353.1">
    <property type="nucleotide sequence ID" value="NZ_SOAZ01000004.1"/>
</dbReference>
<dbReference type="Pfam" id="PF01177">
    <property type="entry name" value="Asp_Glu_race"/>
    <property type="match status" value="1"/>
</dbReference>
<keyword evidence="10" id="KW-1185">Reference proteome</keyword>
<keyword evidence="6 8" id="KW-0961">Cell wall biogenesis/degradation</keyword>
<evidence type="ECO:0000256" key="2">
    <source>
        <dbReference type="ARBA" id="ARBA00013090"/>
    </source>
</evidence>
<evidence type="ECO:0000256" key="7">
    <source>
        <dbReference type="ARBA" id="ARBA00070053"/>
    </source>
</evidence>
<protein>
    <recommendedName>
        <fullName evidence="7 8">Glutamate racemase</fullName>
        <ecNumber evidence="2 8">5.1.1.3</ecNumber>
    </recommendedName>
</protein>
<dbReference type="PANTHER" id="PTHR21198:SF2">
    <property type="entry name" value="GLUTAMATE RACEMASE"/>
    <property type="match status" value="1"/>
</dbReference>
<comment type="catalytic activity">
    <reaction evidence="1 8">
        <text>L-glutamate = D-glutamate</text>
        <dbReference type="Rhea" id="RHEA:12813"/>
        <dbReference type="ChEBI" id="CHEBI:29985"/>
        <dbReference type="ChEBI" id="CHEBI:29986"/>
        <dbReference type="EC" id="5.1.1.3"/>
    </reaction>
</comment>